<evidence type="ECO:0000256" key="1">
    <source>
        <dbReference type="ARBA" id="ARBA00007523"/>
    </source>
</evidence>
<evidence type="ECO:0000256" key="2">
    <source>
        <dbReference type="ARBA" id="ARBA00022485"/>
    </source>
</evidence>
<reference evidence="7 8" key="1">
    <citation type="journal article" date="2016" name="Nat. Commun.">
        <title>Thousands of microbial genomes shed light on interconnected biogeochemical processes in an aquifer system.</title>
        <authorList>
            <person name="Anantharaman K."/>
            <person name="Brown C.T."/>
            <person name="Hug L.A."/>
            <person name="Sharon I."/>
            <person name="Castelle C.J."/>
            <person name="Probst A.J."/>
            <person name="Thomas B.C."/>
            <person name="Singh A."/>
            <person name="Wilkins M.J."/>
            <person name="Karaoz U."/>
            <person name="Brodie E.L."/>
            <person name="Williams K.H."/>
            <person name="Hubbard S.S."/>
            <person name="Banfield J.F."/>
        </authorList>
    </citation>
    <scope>NUCLEOTIDE SEQUENCE [LARGE SCALE GENOMIC DNA]</scope>
</reference>
<keyword evidence="3" id="KW-0479">Metal-binding</keyword>
<protein>
    <recommendedName>
        <fullName evidence="6">NADH-ubiquinone oxidoreductase 51kDa subunit iron-sulphur binding domain-containing protein</fullName>
    </recommendedName>
</protein>
<dbReference type="Gene3D" id="3.40.50.11540">
    <property type="entry name" value="NADH-ubiquinone oxidoreductase 51kDa subunit"/>
    <property type="match status" value="1"/>
</dbReference>
<dbReference type="InterPro" id="IPR037207">
    <property type="entry name" value="Nuop51_4Fe4S-bd_sf"/>
</dbReference>
<comment type="similarity">
    <text evidence="1">Belongs to the complex I 51 kDa subunit family.</text>
</comment>
<dbReference type="SUPFAM" id="SSF142019">
    <property type="entry name" value="Nqo1 FMN-binding domain-like"/>
    <property type="match status" value="1"/>
</dbReference>
<keyword evidence="5" id="KW-0411">Iron-sulfur</keyword>
<evidence type="ECO:0000259" key="6">
    <source>
        <dbReference type="SMART" id="SM00928"/>
    </source>
</evidence>
<dbReference type="PANTHER" id="PTHR43578">
    <property type="entry name" value="NADH-QUINONE OXIDOREDUCTASE SUBUNIT F"/>
    <property type="match status" value="1"/>
</dbReference>
<comment type="caution">
    <text evidence="7">The sequence shown here is derived from an EMBL/GenBank/DDBJ whole genome shotgun (WGS) entry which is preliminary data.</text>
</comment>
<dbReference type="Pfam" id="PF10589">
    <property type="entry name" value="NADH_4Fe-4S"/>
    <property type="match status" value="1"/>
</dbReference>
<evidence type="ECO:0000313" key="8">
    <source>
        <dbReference type="Proteomes" id="UP000177998"/>
    </source>
</evidence>
<feature type="domain" description="NADH-ubiquinone oxidoreductase 51kDa subunit iron-sulphur binding" evidence="6">
    <location>
        <begin position="255"/>
        <end position="296"/>
    </location>
</feature>
<organism evidence="7 8">
    <name type="scientific">Candidatus Kuenenbacteria bacterium RIFCSPLOWO2_02_FULL_42_16</name>
    <dbReference type="NCBI Taxonomy" id="1798564"/>
    <lineage>
        <taxon>Bacteria</taxon>
        <taxon>Candidatus Kueneniibacteriota</taxon>
    </lineage>
</organism>
<dbReference type="SMART" id="SM00928">
    <property type="entry name" value="NADH_4Fe-4S"/>
    <property type="match status" value="1"/>
</dbReference>
<sequence length="331" mass="37928">MSFMKTPRLLKKIERAGLLGRGCGTFPVYKKWQAVLNAPGKIKYVVGNCSESEPGIFKDEFILDRYPERVIDGVLLAMKTIGARQGFIYLNPAYYHKFRKKLQLFIGDEQIELFAKPTADYVGGEESTMLNLMEGRREEARLRPPYLTSVGFEGCPTLVNNCETFYAVSLINEDKYDGQRFFCLTGDGFPRSIYLFPETITVKEALLKSGHYPRFPFFIQLGGQASGSCLRENQLAIPIQHYAGLIIHRLDKDERELFDYWLGFFAREACGKCVPCREGTYRLREMYKNNQLGSELFWDIIHTMQNTAICSLGKMATTAVVSYLENIKRRQ</sequence>
<dbReference type="GO" id="GO:0046872">
    <property type="term" value="F:metal ion binding"/>
    <property type="evidence" value="ECO:0007669"/>
    <property type="project" value="UniProtKB-KW"/>
</dbReference>
<dbReference type="AlphaFoldDB" id="A0A1F6FXY4"/>
<dbReference type="PANTHER" id="PTHR43578:SF3">
    <property type="entry name" value="NADH-QUINONE OXIDOREDUCTASE SUBUNIT F"/>
    <property type="match status" value="1"/>
</dbReference>
<evidence type="ECO:0000256" key="3">
    <source>
        <dbReference type="ARBA" id="ARBA00022723"/>
    </source>
</evidence>
<keyword evidence="2" id="KW-0004">4Fe-4S</keyword>
<name>A0A1F6FXY4_9BACT</name>
<dbReference type="InterPro" id="IPR019575">
    <property type="entry name" value="Nuop51_4Fe4S-bd"/>
</dbReference>
<dbReference type="STRING" id="1798564.A3H55_00860"/>
<gene>
    <name evidence="7" type="ORF">A3H55_00860</name>
</gene>
<dbReference type="EMBL" id="MFMZ01000034">
    <property type="protein sequence ID" value="OGG90720.1"/>
    <property type="molecule type" value="Genomic_DNA"/>
</dbReference>
<dbReference type="Gene3D" id="1.20.1440.230">
    <property type="entry name" value="NADH-ubiquinone oxidoreductase 51kDa subunit, iron-sulphur binding domain"/>
    <property type="match status" value="1"/>
</dbReference>
<accession>A0A1F6FXY4</accession>
<dbReference type="SUPFAM" id="SSF140490">
    <property type="entry name" value="Nqo1C-terminal domain-like"/>
    <property type="match status" value="1"/>
</dbReference>
<keyword evidence="4" id="KW-0408">Iron</keyword>
<dbReference type="Pfam" id="PF01512">
    <property type="entry name" value="Complex1_51K"/>
    <property type="match status" value="1"/>
</dbReference>
<dbReference type="GO" id="GO:0051539">
    <property type="term" value="F:4 iron, 4 sulfur cluster binding"/>
    <property type="evidence" value="ECO:0007669"/>
    <property type="project" value="UniProtKB-KW"/>
</dbReference>
<evidence type="ECO:0000313" key="7">
    <source>
        <dbReference type="EMBL" id="OGG90720.1"/>
    </source>
</evidence>
<dbReference type="Proteomes" id="UP000177998">
    <property type="component" value="Unassembled WGS sequence"/>
</dbReference>
<proteinExistence type="inferred from homology"/>
<evidence type="ECO:0000256" key="4">
    <source>
        <dbReference type="ARBA" id="ARBA00023004"/>
    </source>
</evidence>
<dbReference type="InterPro" id="IPR011538">
    <property type="entry name" value="Nuo51_FMN-bd"/>
</dbReference>
<evidence type="ECO:0000256" key="5">
    <source>
        <dbReference type="ARBA" id="ARBA00023014"/>
    </source>
</evidence>
<dbReference type="InterPro" id="IPR037225">
    <property type="entry name" value="Nuo51_FMN-bd_sf"/>
</dbReference>